<dbReference type="PANTHER" id="PTHR43289">
    <property type="entry name" value="MITOGEN-ACTIVATED PROTEIN KINASE KINASE KINASE 20-RELATED"/>
    <property type="match status" value="1"/>
</dbReference>
<dbReference type="Proteomes" id="UP001501237">
    <property type="component" value="Unassembled WGS sequence"/>
</dbReference>
<evidence type="ECO:0000313" key="12">
    <source>
        <dbReference type="Proteomes" id="UP001501237"/>
    </source>
</evidence>
<evidence type="ECO:0000256" key="4">
    <source>
        <dbReference type="ARBA" id="ARBA00022741"/>
    </source>
</evidence>
<keyword evidence="9" id="KW-0472">Membrane</keyword>
<accession>A0ABP6QI04</accession>
<dbReference type="CDD" id="cd14014">
    <property type="entry name" value="STKc_PknB_like"/>
    <property type="match status" value="1"/>
</dbReference>
<feature type="region of interest" description="Disordered" evidence="8">
    <location>
        <begin position="319"/>
        <end position="360"/>
    </location>
</feature>
<dbReference type="PROSITE" id="PS50011">
    <property type="entry name" value="PROTEIN_KINASE_DOM"/>
    <property type="match status" value="1"/>
</dbReference>
<feature type="binding site" evidence="7">
    <location>
        <position position="35"/>
    </location>
    <ligand>
        <name>ATP</name>
        <dbReference type="ChEBI" id="CHEBI:30616"/>
    </ligand>
</feature>
<sequence>MLAERYELGERLGHGGMGTVWRARDLVLGRDVAVKEVLLHSSLSEEEHEVVKERTKREARAAARLSDPGIITIYDVVEEDGRPWIVMEMVEARSLQEVLEGDGPLPWRRAGEIGRRLLDALRVAHSAGILHRDVKPANVLLAESGRVILTDFGIATAEGDATLTVSGRIMGSPAWVAPERARGEKPGPASDLWSLGALLYAAVTGASPFRREEPLACLIAVVTDEVPFAAAAGPLWPVMDGLLRKDPAVRLTHGEAVEMLDAVLSGGEDGDAEVTEEAPSPARGRARSRFLVPVAAGVAALAVAGGGYLLAAGDGDPSKGRAVSALPVPSSSTPSTGAPTSSAAPGKGVPGGFTRHKDSSGYTVVVPEGWTGPERQDGGDFFHSPDRSRYIQIDQTSRPGASAIGDWRDLEPGIRATMSGYQRLRIAPVTEGGPIADRSGRKAADWEYTWEAPGGTRHVLSRGLTLNGHGYAIVVSAPEDAWTRTWTALAPVFATFEGAPEETPR</sequence>
<dbReference type="EC" id="2.7.11.1" evidence="1"/>
<dbReference type="Pfam" id="PF00069">
    <property type="entry name" value="Pkinase"/>
    <property type="match status" value="1"/>
</dbReference>
<evidence type="ECO:0000256" key="2">
    <source>
        <dbReference type="ARBA" id="ARBA00022527"/>
    </source>
</evidence>
<evidence type="ECO:0000256" key="7">
    <source>
        <dbReference type="PROSITE-ProRule" id="PRU10141"/>
    </source>
</evidence>
<feature type="transmembrane region" description="Helical" evidence="9">
    <location>
        <begin position="290"/>
        <end position="311"/>
    </location>
</feature>
<keyword evidence="9" id="KW-0812">Transmembrane</keyword>
<feature type="domain" description="Protein kinase" evidence="10">
    <location>
        <begin position="6"/>
        <end position="264"/>
    </location>
</feature>
<dbReference type="SMART" id="SM00220">
    <property type="entry name" value="S_TKc"/>
    <property type="match status" value="1"/>
</dbReference>
<dbReference type="EMBL" id="BAAAUV010000019">
    <property type="protein sequence ID" value="GAA3229336.1"/>
    <property type="molecule type" value="Genomic_DNA"/>
</dbReference>
<dbReference type="Gene3D" id="3.40.1000.10">
    <property type="entry name" value="Mog1/PsbP, alpha/beta/alpha sandwich"/>
    <property type="match status" value="1"/>
</dbReference>
<dbReference type="PANTHER" id="PTHR43289:SF6">
    <property type="entry name" value="SERINE_THREONINE-PROTEIN KINASE NEKL-3"/>
    <property type="match status" value="1"/>
</dbReference>
<evidence type="ECO:0000313" key="11">
    <source>
        <dbReference type="EMBL" id="GAA3229336.1"/>
    </source>
</evidence>
<dbReference type="Gene3D" id="1.10.510.10">
    <property type="entry name" value="Transferase(Phosphotransferase) domain 1"/>
    <property type="match status" value="1"/>
</dbReference>
<keyword evidence="5" id="KW-0418">Kinase</keyword>
<evidence type="ECO:0000256" key="5">
    <source>
        <dbReference type="ARBA" id="ARBA00022777"/>
    </source>
</evidence>
<evidence type="ECO:0000256" key="3">
    <source>
        <dbReference type="ARBA" id="ARBA00022679"/>
    </source>
</evidence>
<keyword evidence="9" id="KW-1133">Transmembrane helix</keyword>
<organism evidence="11 12">
    <name type="scientific">Actinocorallia longicatena</name>
    <dbReference type="NCBI Taxonomy" id="111803"/>
    <lineage>
        <taxon>Bacteria</taxon>
        <taxon>Bacillati</taxon>
        <taxon>Actinomycetota</taxon>
        <taxon>Actinomycetes</taxon>
        <taxon>Streptosporangiales</taxon>
        <taxon>Thermomonosporaceae</taxon>
        <taxon>Actinocorallia</taxon>
    </lineage>
</organism>
<keyword evidence="12" id="KW-1185">Reference proteome</keyword>
<comment type="caution">
    <text evidence="11">The sequence shown here is derived from an EMBL/GenBank/DDBJ whole genome shotgun (WGS) entry which is preliminary data.</text>
</comment>
<dbReference type="PROSITE" id="PS00107">
    <property type="entry name" value="PROTEIN_KINASE_ATP"/>
    <property type="match status" value="1"/>
</dbReference>
<dbReference type="InterPro" id="IPR000719">
    <property type="entry name" value="Prot_kinase_dom"/>
</dbReference>
<gene>
    <name evidence="11" type="ORF">GCM10010468_59200</name>
</gene>
<keyword evidence="2" id="KW-0723">Serine/threonine-protein kinase</keyword>
<protein>
    <recommendedName>
        <fullName evidence="1">non-specific serine/threonine protein kinase</fullName>
        <ecNumber evidence="1">2.7.11.1</ecNumber>
    </recommendedName>
</protein>
<keyword evidence="6 7" id="KW-0067">ATP-binding</keyword>
<dbReference type="InterPro" id="IPR011009">
    <property type="entry name" value="Kinase-like_dom_sf"/>
</dbReference>
<evidence type="ECO:0000259" key="10">
    <source>
        <dbReference type="PROSITE" id="PS50011"/>
    </source>
</evidence>
<evidence type="ECO:0000256" key="9">
    <source>
        <dbReference type="SAM" id="Phobius"/>
    </source>
</evidence>
<name>A0ABP6QI04_9ACTN</name>
<evidence type="ECO:0000256" key="6">
    <source>
        <dbReference type="ARBA" id="ARBA00022840"/>
    </source>
</evidence>
<keyword evidence="4 7" id="KW-0547">Nucleotide-binding</keyword>
<dbReference type="PROSITE" id="PS00108">
    <property type="entry name" value="PROTEIN_KINASE_ST"/>
    <property type="match status" value="1"/>
</dbReference>
<feature type="compositionally biased region" description="Low complexity" evidence="8">
    <location>
        <begin position="322"/>
        <end position="346"/>
    </location>
</feature>
<dbReference type="RefSeq" id="WP_344834856.1">
    <property type="nucleotide sequence ID" value="NZ_BAAAUV010000019.1"/>
</dbReference>
<dbReference type="SUPFAM" id="SSF56112">
    <property type="entry name" value="Protein kinase-like (PK-like)"/>
    <property type="match status" value="1"/>
</dbReference>
<evidence type="ECO:0000256" key="1">
    <source>
        <dbReference type="ARBA" id="ARBA00012513"/>
    </source>
</evidence>
<dbReference type="InterPro" id="IPR017441">
    <property type="entry name" value="Protein_kinase_ATP_BS"/>
</dbReference>
<keyword evidence="3" id="KW-0808">Transferase</keyword>
<evidence type="ECO:0000256" key="8">
    <source>
        <dbReference type="SAM" id="MobiDB-lite"/>
    </source>
</evidence>
<proteinExistence type="predicted"/>
<dbReference type="InterPro" id="IPR008271">
    <property type="entry name" value="Ser/Thr_kinase_AS"/>
</dbReference>
<dbReference type="Gene3D" id="3.30.200.20">
    <property type="entry name" value="Phosphorylase Kinase, domain 1"/>
    <property type="match status" value="1"/>
</dbReference>
<reference evidence="12" key="1">
    <citation type="journal article" date="2019" name="Int. J. Syst. Evol. Microbiol.">
        <title>The Global Catalogue of Microorganisms (GCM) 10K type strain sequencing project: providing services to taxonomists for standard genome sequencing and annotation.</title>
        <authorList>
            <consortium name="The Broad Institute Genomics Platform"/>
            <consortium name="The Broad Institute Genome Sequencing Center for Infectious Disease"/>
            <person name="Wu L."/>
            <person name="Ma J."/>
        </authorList>
    </citation>
    <scope>NUCLEOTIDE SEQUENCE [LARGE SCALE GENOMIC DNA]</scope>
    <source>
        <strain evidence="12">JCM 9377</strain>
    </source>
</reference>